<evidence type="ECO:0000313" key="3">
    <source>
        <dbReference type="Proteomes" id="UP001085076"/>
    </source>
</evidence>
<dbReference type="Proteomes" id="UP001085076">
    <property type="component" value="Miscellaneous, Linkage group lg04"/>
</dbReference>
<gene>
    <name evidence="2" type="ORF">J5N97_018208</name>
</gene>
<proteinExistence type="predicted"/>
<protein>
    <submittedName>
        <fullName evidence="2">Uncharacterized protein</fullName>
    </submittedName>
</protein>
<comment type="caution">
    <text evidence="2">The sequence shown here is derived from an EMBL/GenBank/DDBJ whole genome shotgun (WGS) entry which is preliminary data.</text>
</comment>
<accession>A0A9D5CMF3</accession>
<reference evidence="2" key="1">
    <citation type="submission" date="2021-03" db="EMBL/GenBank/DDBJ databases">
        <authorList>
            <person name="Li Z."/>
            <person name="Yang C."/>
        </authorList>
    </citation>
    <scope>NUCLEOTIDE SEQUENCE</scope>
    <source>
        <strain evidence="2">Dzin_1.0</strain>
        <tissue evidence="2">Leaf</tissue>
    </source>
</reference>
<keyword evidence="1" id="KW-0175">Coiled coil</keyword>
<dbReference type="EMBL" id="JAGGNH010000004">
    <property type="protein sequence ID" value="KAJ0976243.1"/>
    <property type="molecule type" value="Genomic_DNA"/>
</dbReference>
<feature type="coiled-coil region" evidence="1">
    <location>
        <begin position="65"/>
        <end position="95"/>
    </location>
</feature>
<dbReference type="AlphaFoldDB" id="A0A9D5CMF3"/>
<evidence type="ECO:0000313" key="2">
    <source>
        <dbReference type="EMBL" id="KAJ0976243.1"/>
    </source>
</evidence>
<keyword evidence="3" id="KW-1185">Reference proteome</keyword>
<sequence>MNPFSGSIIDQQRLTSQEAGIKKPTFAGTILFTTLPQIALDKLIKYLWDYLSRDHPSSAGEASKHQQLQNKWEALKDANQKLKIMQSEAKRLLKKDKQNVTVVNLLKKLNHVGYEIQDLELDMEHMELQRKVGEINQADEADTSKSRGQKRWFPFPWAKGQSNEKRLRLSSGAFGGRETGCF</sequence>
<evidence type="ECO:0000256" key="1">
    <source>
        <dbReference type="SAM" id="Coils"/>
    </source>
</evidence>
<organism evidence="2 3">
    <name type="scientific">Dioscorea zingiberensis</name>
    <dbReference type="NCBI Taxonomy" id="325984"/>
    <lineage>
        <taxon>Eukaryota</taxon>
        <taxon>Viridiplantae</taxon>
        <taxon>Streptophyta</taxon>
        <taxon>Embryophyta</taxon>
        <taxon>Tracheophyta</taxon>
        <taxon>Spermatophyta</taxon>
        <taxon>Magnoliopsida</taxon>
        <taxon>Liliopsida</taxon>
        <taxon>Dioscoreales</taxon>
        <taxon>Dioscoreaceae</taxon>
        <taxon>Dioscorea</taxon>
    </lineage>
</organism>
<name>A0A9D5CMF3_9LILI</name>
<reference evidence="2" key="2">
    <citation type="journal article" date="2022" name="Hortic Res">
        <title>The genome of Dioscorea zingiberensis sheds light on the biosynthesis, origin and evolution of the medicinally important diosgenin saponins.</title>
        <authorList>
            <person name="Li Y."/>
            <person name="Tan C."/>
            <person name="Li Z."/>
            <person name="Guo J."/>
            <person name="Li S."/>
            <person name="Chen X."/>
            <person name="Wang C."/>
            <person name="Dai X."/>
            <person name="Yang H."/>
            <person name="Song W."/>
            <person name="Hou L."/>
            <person name="Xu J."/>
            <person name="Tong Z."/>
            <person name="Xu A."/>
            <person name="Yuan X."/>
            <person name="Wang W."/>
            <person name="Yang Q."/>
            <person name="Chen L."/>
            <person name="Sun Z."/>
            <person name="Wang K."/>
            <person name="Pan B."/>
            <person name="Chen J."/>
            <person name="Bao Y."/>
            <person name="Liu F."/>
            <person name="Qi X."/>
            <person name="Gang D.R."/>
            <person name="Wen J."/>
            <person name="Li J."/>
        </authorList>
    </citation>
    <scope>NUCLEOTIDE SEQUENCE</scope>
    <source>
        <strain evidence="2">Dzin_1.0</strain>
    </source>
</reference>